<dbReference type="Proteomes" id="UP000001194">
    <property type="component" value="Unassembled WGS sequence"/>
</dbReference>
<proteinExistence type="predicted"/>
<dbReference type="HOGENOM" id="CLU_1555522_0_0_1"/>
<gene>
    <name evidence="1" type="ORF">LACBIDRAFT_333740</name>
</gene>
<evidence type="ECO:0000313" key="2">
    <source>
        <dbReference type="Proteomes" id="UP000001194"/>
    </source>
</evidence>
<keyword evidence="2" id="KW-1185">Reference proteome</keyword>
<dbReference type="AlphaFoldDB" id="B0DWX1"/>
<accession>B0DWX1</accession>
<protein>
    <submittedName>
        <fullName evidence="1">Predicted protein</fullName>
    </submittedName>
</protein>
<dbReference type="OrthoDB" id="2649at2759"/>
<sequence>MTFQMCLANVDKLWWALWRWKRGGKARKRSNDEATWIEHHFTDDNQTRQYHCPEVMGRRAVRSVWVMMRPGKICSSWYICTSKTKIEGCGTYVPKYQKYLIMFILIRGTAGSRNDALLTRALPNNVQSLTSAASVLRVGGDVGGVGDGGEIVHVESFRTLYLAGVQASVSFD</sequence>
<dbReference type="EMBL" id="DS547145">
    <property type="protein sequence ID" value="EDR00836.1"/>
    <property type="molecule type" value="Genomic_DNA"/>
</dbReference>
<dbReference type="KEGG" id="lbc:LACBIDRAFT_333740"/>
<organism evidence="2">
    <name type="scientific">Laccaria bicolor (strain S238N-H82 / ATCC MYA-4686)</name>
    <name type="common">Bicoloured deceiver</name>
    <name type="synonym">Laccaria laccata var. bicolor</name>
    <dbReference type="NCBI Taxonomy" id="486041"/>
    <lineage>
        <taxon>Eukaryota</taxon>
        <taxon>Fungi</taxon>
        <taxon>Dikarya</taxon>
        <taxon>Basidiomycota</taxon>
        <taxon>Agaricomycotina</taxon>
        <taxon>Agaricomycetes</taxon>
        <taxon>Agaricomycetidae</taxon>
        <taxon>Agaricales</taxon>
        <taxon>Agaricineae</taxon>
        <taxon>Hydnangiaceae</taxon>
        <taxon>Laccaria</taxon>
    </lineage>
</organism>
<dbReference type="GeneID" id="6084127"/>
<dbReference type="InParanoid" id="B0DWX1"/>
<reference evidence="1 2" key="1">
    <citation type="journal article" date="2008" name="Nature">
        <title>The genome of Laccaria bicolor provides insights into mycorrhizal symbiosis.</title>
        <authorList>
            <person name="Martin F."/>
            <person name="Aerts A."/>
            <person name="Ahren D."/>
            <person name="Brun A."/>
            <person name="Danchin E.G.J."/>
            <person name="Duchaussoy F."/>
            <person name="Gibon J."/>
            <person name="Kohler A."/>
            <person name="Lindquist E."/>
            <person name="Pereda V."/>
            <person name="Salamov A."/>
            <person name="Shapiro H.J."/>
            <person name="Wuyts J."/>
            <person name="Blaudez D."/>
            <person name="Buee M."/>
            <person name="Brokstein P."/>
            <person name="Canbaeck B."/>
            <person name="Cohen D."/>
            <person name="Courty P.E."/>
            <person name="Coutinho P.M."/>
            <person name="Delaruelle C."/>
            <person name="Detter J.C."/>
            <person name="Deveau A."/>
            <person name="DiFazio S."/>
            <person name="Duplessis S."/>
            <person name="Fraissinet-Tachet L."/>
            <person name="Lucic E."/>
            <person name="Frey-Klett P."/>
            <person name="Fourrey C."/>
            <person name="Feussner I."/>
            <person name="Gay G."/>
            <person name="Grimwood J."/>
            <person name="Hoegger P.J."/>
            <person name="Jain P."/>
            <person name="Kilaru S."/>
            <person name="Labbe J."/>
            <person name="Lin Y.C."/>
            <person name="Legue V."/>
            <person name="Le Tacon F."/>
            <person name="Marmeisse R."/>
            <person name="Melayah D."/>
            <person name="Montanini B."/>
            <person name="Muratet M."/>
            <person name="Nehls U."/>
            <person name="Niculita-Hirzel H."/>
            <person name="Oudot-Le Secq M.P."/>
            <person name="Peter M."/>
            <person name="Quesneville H."/>
            <person name="Rajashekar B."/>
            <person name="Reich M."/>
            <person name="Rouhier N."/>
            <person name="Schmutz J."/>
            <person name="Yin T."/>
            <person name="Chalot M."/>
            <person name="Henrissat B."/>
            <person name="Kuees U."/>
            <person name="Lucas S."/>
            <person name="Van de Peer Y."/>
            <person name="Podila G.K."/>
            <person name="Polle A."/>
            <person name="Pukkila P.J."/>
            <person name="Richardson P.M."/>
            <person name="Rouze P."/>
            <person name="Sanders I.R."/>
            <person name="Stajich J.E."/>
            <person name="Tunlid A."/>
            <person name="Tuskan G."/>
            <person name="Grigoriev I.V."/>
        </authorList>
    </citation>
    <scope>NUCLEOTIDE SEQUENCE [LARGE SCALE GENOMIC DNA]</scope>
    <source>
        <strain evidence="2">S238N-H82 / ATCC MYA-4686</strain>
    </source>
</reference>
<name>B0DWX1_LACBS</name>
<evidence type="ECO:0000313" key="1">
    <source>
        <dbReference type="EMBL" id="EDR00836.1"/>
    </source>
</evidence>
<dbReference type="RefSeq" id="XP_001888430.1">
    <property type="nucleotide sequence ID" value="XM_001888395.1"/>
</dbReference>